<evidence type="ECO:0000313" key="18">
    <source>
        <dbReference type="EMBL" id="EGG22062.1"/>
    </source>
</evidence>
<evidence type="ECO:0000256" key="4">
    <source>
        <dbReference type="ARBA" id="ARBA00022548"/>
    </source>
</evidence>
<feature type="transmembrane region" description="Helical" evidence="16">
    <location>
        <begin position="756"/>
        <end position="776"/>
    </location>
</feature>
<keyword evidence="11" id="KW-1015">Disulfide bond</keyword>
<keyword evidence="3" id="KW-0813">Transport</keyword>
<dbReference type="Proteomes" id="UP000007797">
    <property type="component" value="Unassembled WGS sequence"/>
</dbReference>
<feature type="transmembrane region" description="Helical" evidence="16">
    <location>
        <begin position="687"/>
        <end position="706"/>
    </location>
</feature>
<evidence type="ECO:0000256" key="14">
    <source>
        <dbReference type="ARBA" id="ARBA00023221"/>
    </source>
</evidence>
<evidence type="ECO:0000256" key="9">
    <source>
        <dbReference type="ARBA" id="ARBA00023098"/>
    </source>
</evidence>
<dbReference type="GO" id="GO:0032934">
    <property type="term" value="F:sterol binding"/>
    <property type="evidence" value="ECO:0007669"/>
    <property type="project" value="TreeGrafter"/>
</dbReference>
<accession>F4PR05</accession>
<proteinExistence type="inferred from homology"/>
<evidence type="ECO:0000256" key="12">
    <source>
        <dbReference type="ARBA" id="ARBA00023166"/>
    </source>
</evidence>
<evidence type="ECO:0000256" key="13">
    <source>
        <dbReference type="ARBA" id="ARBA00023180"/>
    </source>
</evidence>
<dbReference type="InterPro" id="IPR053958">
    <property type="entry name" value="HMGCR/SNAP/NPC1-like_SSD"/>
</dbReference>
<gene>
    <name evidence="18" type="ORF">DFA_01952</name>
</gene>
<dbReference type="Pfam" id="PF16414">
    <property type="entry name" value="NPC1_N"/>
    <property type="match status" value="1"/>
</dbReference>
<dbReference type="OrthoDB" id="6510177at2759"/>
<keyword evidence="8" id="KW-0445">Lipid transport</keyword>
<dbReference type="GO" id="GO:0015918">
    <property type="term" value="P:sterol transport"/>
    <property type="evidence" value="ECO:0007669"/>
    <property type="project" value="TreeGrafter"/>
</dbReference>
<keyword evidence="12" id="KW-1207">Sterol metabolism</keyword>
<keyword evidence="13" id="KW-0325">Glycoprotein</keyword>
<dbReference type="EMBL" id="GL883010">
    <property type="protein sequence ID" value="EGG22062.1"/>
    <property type="molecule type" value="Genomic_DNA"/>
</dbReference>
<keyword evidence="15" id="KW-0175">Coiled coil</keyword>
<keyword evidence="19" id="KW-1185">Reference proteome</keyword>
<evidence type="ECO:0000256" key="5">
    <source>
        <dbReference type="ARBA" id="ARBA00022692"/>
    </source>
</evidence>
<dbReference type="InterPro" id="IPR004765">
    <property type="entry name" value="NPC1-like"/>
</dbReference>
<comment type="similarity">
    <text evidence="2">Belongs to the patched family.</text>
</comment>
<evidence type="ECO:0000256" key="2">
    <source>
        <dbReference type="ARBA" id="ARBA00005585"/>
    </source>
</evidence>
<dbReference type="PANTHER" id="PTHR45727">
    <property type="entry name" value="NPC INTRACELLULAR CHOLESTEROL TRANSPORTER 1"/>
    <property type="match status" value="1"/>
</dbReference>
<feature type="transmembrane region" description="Helical" evidence="16">
    <location>
        <begin position="942"/>
        <end position="966"/>
    </location>
</feature>
<name>F4PR05_CACFS</name>
<feature type="transmembrane region" description="Helical" evidence="16">
    <location>
        <begin position="1276"/>
        <end position="1295"/>
    </location>
</feature>
<keyword evidence="14" id="KW-0753">Steroid metabolism</keyword>
<reference evidence="19" key="1">
    <citation type="journal article" date="2011" name="Genome Res.">
        <title>Phylogeny-wide analysis of social amoeba genomes highlights ancient origins for complex intercellular communication.</title>
        <authorList>
            <person name="Heidel A.J."/>
            <person name="Lawal H.M."/>
            <person name="Felder M."/>
            <person name="Schilde C."/>
            <person name="Helps N.R."/>
            <person name="Tunggal B."/>
            <person name="Rivero F."/>
            <person name="John U."/>
            <person name="Schleicher M."/>
            <person name="Eichinger L."/>
            <person name="Platzer M."/>
            <person name="Noegel A.A."/>
            <person name="Schaap P."/>
            <person name="Gloeckner G."/>
        </authorList>
    </citation>
    <scope>NUCLEOTIDE SEQUENCE [LARGE SCALE GENOMIC DNA]</scope>
    <source>
        <strain evidence="19">SH3</strain>
    </source>
</reference>
<dbReference type="InterPro" id="IPR000731">
    <property type="entry name" value="SSD"/>
</dbReference>
<dbReference type="InterPro" id="IPR032190">
    <property type="entry name" value="NPC1_N"/>
</dbReference>
<evidence type="ECO:0000256" key="8">
    <source>
        <dbReference type="ARBA" id="ARBA00023055"/>
    </source>
</evidence>
<feature type="transmembrane region" description="Helical" evidence="16">
    <location>
        <begin position="1211"/>
        <end position="1231"/>
    </location>
</feature>
<sequence length="1359" mass="151141">MLNHQNSFLATVIIIFIIALCLFNRVLVKGSNEIISHQSNQQINTTTGCSMYGVVFPGPWGTNTSITTEKYFQPSPVSGGIPSGICPSHPEFQSDSCCSQQQFIMLGDQMTAAQTVFGRCPACMANLWDLWCASGCSPYQATFMLINQTSIFPHNGVNYTKVTYATYVIDPVYAEGIYNSCRDVSTSGNVPFAVQYPTYIDFFVNFFGSQNPQFKIGFIFDPINGYRSTVAVQNCTSSCSCASCRDLCSFPGEYGGFKMINDSIIPNTYLFNRQIPILSVWFIFGYYLFLLTLFTLISIWCLKRILIRRKKLYIVIGFIVMIYIYVSAIFLPVISGIVPIESDKCNYQMPYGRDWSCALAVTSFTYSLVALGIMAVVTVILYLLYQREQNRFDFQFNKPGGANIRLGHPSDLVEPFSESSPFKDIGIEDPSFVQKLFFLLGRVVSNYPLVTIAACIVFTGICSIGIKFLQIEEDPVKLWVSPTSRAAIEKEYFDSNFGPFYRIEQLILTPTDPNITMIGNNQTLIAELARLEIELMNLTVNYENTTISLSSLCFAPTHRGCLVESVTGMWQRNLQLIEQMDSDSFQQQMQTCLGDPLMTTCMDAVGTPVNPAVVLGGWSGTPSEAMKASAFNPDSLQNQAMAWEEVWLQAVKQYQSNSSRLLNVAFSAQRSVQDELSRESSADISTILISYSVMFVYVSVALGRFYPPPHRFLSYIVNSRFSLGLAGILVVACSIAISVGLCSFGGIKATLIISEVIPFLVLAIGVDNIFILVNTFENLHVTSYDNTTRFSSKPPIQLTLARAMARVGPSMALASLSESLAFLLGTLTRMPAVVAFSAYASVAILFDFILQVTAFSALLILDTQRYQNRRVDCIPCLSLQDGENSDDDEPDLNRDEKVPLMFDEDFSLNTQYIPVYKKKDSLLKTLFKHYYAPFIMNPIVKVGAVIIFIGAFLIALSLSFSLTLGLDQRVALPSDSYLQQYFSQMAEYLEVGPPFYIVVKGNYNYTDFSSQNALCTIQNCTDSSVSNIFNNAPFVHPGISSWLDDYLLWSANPDCCGFMPDSTPCDPSIPDSNCTACFTLNDKDRPPPEQFVKYLPTFFNFTVSGSCPSTGLAYAQDLNIQNGTTIVASRLDGYHSTLRTQNDFINAIKAAYYLADHFTSQGLPVFVYSVFYVYFEQYLTIQKIAVMDIGLALAGVFIVCLLLLTNPMISLLVVICVGMVSIDLLGVMYLWNVSLNAVSVVNVVMAIGISIEFCVHIAHAFIRAPPTLDKSQKSKYALNQVGSSIVSGVLVLAFSNSEIFRVYYFRMYISIVILGALHGLVLLPILLSFFGFDIFNFSKLCRNRNPYRPAEEIDINVAQ</sequence>
<comment type="subcellular location">
    <subcellularLocation>
        <location evidence="1">Endomembrane system</location>
        <topology evidence="1">Multi-pass membrane protein</topology>
    </subcellularLocation>
</comment>
<evidence type="ECO:0000256" key="11">
    <source>
        <dbReference type="ARBA" id="ARBA00023157"/>
    </source>
</evidence>
<evidence type="ECO:0000259" key="17">
    <source>
        <dbReference type="PROSITE" id="PS50156"/>
    </source>
</evidence>
<keyword evidence="9" id="KW-0443">Lipid metabolism</keyword>
<evidence type="ECO:0000256" key="10">
    <source>
        <dbReference type="ARBA" id="ARBA00023136"/>
    </source>
</evidence>
<dbReference type="Pfam" id="PF22314">
    <property type="entry name" value="NPC1_MLD"/>
    <property type="match status" value="1"/>
</dbReference>
<dbReference type="GeneID" id="14873137"/>
<feature type="transmembrane region" description="Helical" evidence="16">
    <location>
        <begin position="1243"/>
        <end position="1264"/>
    </location>
</feature>
<dbReference type="PANTHER" id="PTHR45727:SF2">
    <property type="entry name" value="NPC INTRACELLULAR CHOLESTEROL TRANSPORTER 1"/>
    <property type="match status" value="1"/>
</dbReference>
<evidence type="ECO:0000256" key="7">
    <source>
        <dbReference type="ARBA" id="ARBA00022989"/>
    </source>
</evidence>
<keyword evidence="5 16" id="KW-0812">Transmembrane</keyword>
<dbReference type="PROSITE" id="PS50156">
    <property type="entry name" value="SSD"/>
    <property type="match status" value="1"/>
</dbReference>
<feature type="coiled-coil region" evidence="15">
    <location>
        <begin position="521"/>
        <end position="548"/>
    </location>
</feature>
<dbReference type="GO" id="GO:0012505">
    <property type="term" value="C:endomembrane system"/>
    <property type="evidence" value="ECO:0007669"/>
    <property type="project" value="UniProtKB-SubCell"/>
</dbReference>
<feature type="transmembrane region" description="Helical" evidence="16">
    <location>
        <begin position="312"/>
        <end position="338"/>
    </location>
</feature>
<dbReference type="KEGG" id="dfa:DFA_01952"/>
<feature type="transmembrane region" description="Helical" evidence="16">
    <location>
        <begin position="7"/>
        <end position="28"/>
    </location>
</feature>
<feature type="transmembrane region" description="Helical" evidence="16">
    <location>
        <begin position="1307"/>
        <end position="1335"/>
    </location>
</feature>
<feature type="transmembrane region" description="Helical" evidence="16">
    <location>
        <begin position="278"/>
        <end position="300"/>
    </location>
</feature>
<keyword evidence="6" id="KW-0732">Signal</keyword>
<feature type="transmembrane region" description="Helical" evidence="16">
    <location>
        <begin position="358"/>
        <end position="385"/>
    </location>
</feature>
<dbReference type="OMA" id="QVFPYTI"/>
<dbReference type="NCBIfam" id="TIGR00917">
    <property type="entry name" value="2A060601"/>
    <property type="match status" value="1"/>
</dbReference>
<keyword evidence="4" id="KW-0153">Cholesterol metabolism</keyword>
<dbReference type="Pfam" id="PF12349">
    <property type="entry name" value="Sterol-sensing"/>
    <property type="match status" value="1"/>
</dbReference>
<evidence type="ECO:0000256" key="3">
    <source>
        <dbReference type="ARBA" id="ARBA00022448"/>
    </source>
</evidence>
<feature type="transmembrane region" description="Helical" evidence="16">
    <location>
        <begin position="721"/>
        <end position="744"/>
    </location>
</feature>
<dbReference type="InterPro" id="IPR053956">
    <property type="entry name" value="NPC1_MLD"/>
</dbReference>
<feature type="domain" description="SSD" evidence="17">
    <location>
        <begin position="683"/>
        <end position="861"/>
    </location>
</feature>
<organism evidence="18 19">
    <name type="scientific">Cavenderia fasciculata</name>
    <name type="common">Slime mold</name>
    <name type="synonym">Dictyostelium fasciculatum</name>
    <dbReference type="NCBI Taxonomy" id="261658"/>
    <lineage>
        <taxon>Eukaryota</taxon>
        <taxon>Amoebozoa</taxon>
        <taxon>Evosea</taxon>
        <taxon>Eumycetozoa</taxon>
        <taxon>Dictyostelia</taxon>
        <taxon>Acytosteliales</taxon>
        <taxon>Cavenderiaceae</taxon>
        <taxon>Cavenderia</taxon>
    </lineage>
</organism>
<evidence type="ECO:0000256" key="6">
    <source>
        <dbReference type="ARBA" id="ARBA00022729"/>
    </source>
</evidence>
<evidence type="ECO:0000256" key="16">
    <source>
        <dbReference type="SAM" id="Phobius"/>
    </source>
</evidence>
<feature type="transmembrane region" description="Helical" evidence="16">
    <location>
        <begin position="836"/>
        <end position="861"/>
    </location>
</feature>
<dbReference type="SUPFAM" id="SSF82866">
    <property type="entry name" value="Multidrug efflux transporter AcrB transmembrane domain"/>
    <property type="match status" value="2"/>
</dbReference>
<dbReference type="GO" id="GO:0008203">
    <property type="term" value="P:cholesterol metabolic process"/>
    <property type="evidence" value="ECO:0007669"/>
    <property type="project" value="UniProtKB-KW"/>
</dbReference>
<keyword evidence="10 16" id="KW-0472">Membrane</keyword>
<evidence type="ECO:0000256" key="1">
    <source>
        <dbReference type="ARBA" id="ARBA00004127"/>
    </source>
</evidence>
<evidence type="ECO:0000313" key="19">
    <source>
        <dbReference type="Proteomes" id="UP000007797"/>
    </source>
</evidence>
<protein>
    <submittedName>
        <fullName evidence="18">Niemann-Pick C type protein</fullName>
    </submittedName>
</protein>
<dbReference type="Gene3D" id="1.20.1640.10">
    <property type="entry name" value="Multidrug efflux transporter AcrB transmembrane domain"/>
    <property type="match status" value="2"/>
</dbReference>
<dbReference type="GO" id="GO:0005319">
    <property type="term" value="F:lipid transporter activity"/>
    <property type="evidence" value="ECO:0007669"/>
    <property type="project" value="InterPro"/>
</dbReference>
<feature type="transmembrane region" description="Helical" evidence="16">
    <location>
        <begin position="1184"/>
        <end position="1204"/>
    </location>
</feature>
<evidence type="ECO:0000256" key="15">
    <source>
        <dbReference type="SAM" id="Coils"/>
    </source>
</evidence>
<dbReference type="GO" id="GO:0016020">
    <property type="term" value="C:membrane"/>
    <property type="evidence" value="ECO:0007669"/>
    <property type="project" value="InterPro"/>
</dbReference>
<dbReference type="RefSeq" id="XP_004359913.1">
    <property type="nucleotide sequence ID" value="XM_004359856.1"/>
</dbReference>
<keyword evidence="7 16" id="KW-1133">Transmembrane helix</keyword>
<dbReference type="FunFam" id="1.20.1640.10:FF:000008">
    <property type="entry name" value="NPC intracellular cholesterol transporter 1"/>
    <property type="match status" value="1"/>
</dbReference>